<dbReference type="AlphaFoldDB" id="A0A812MFJ8"/>
<evidence type="ECO:0000313" key="3">
    <source>
        <dbReference type="Proteomes" id="UP000604046"/>
    </source>
</evidence>
<feature type="compositionally biased region" description="Basic and acidic residues" evidence="1">
    <location>
        <begin position="26"/>
        <end position="37"/>
    </location>
</feature>
<accession>A0A812MFJ8</accession>
<organism evidence="2 3">
    <name type="scientific">Symbiodinium natans</name>
    <dbReference type="NCBI Taxonomy" id="878477"/>
    <lineage>
        <taxon>Eukaryota</taxon>
        <taxon>Sar</taxon>
        <taxon>Alveolata</taxon>
        <taxon>Dinophyceae</taxon>
        <taxon>Suessiales</taxon>
        <taxon>Symbiodiniaceae</taxon>
        <taxon>Symbiodinium</taxon>
    </lineage>
</organism>
<sequence>MPQKDYAQSSIHEGLESWMENLQSFDHGESAEPDVLHKMTQAAGSLHAGDDESVAGRQSPSEVDQELRKELGDPSVMQRVQDFASNLQLLTKVIQENSLVQQLAIVDPVVAQVINSPEALQKIFSSEVLGMIQQDQNPDQLVLEPVVDSSLAYM</sequence>
<reference evidence="2" key="1">
    <citation type="submission" date="2021-02" db="EMBL/GenBank/DDBJ databases">
        <authorList>
            <person name="Dougan E. K."/>
            <person name="Rhodes N."/>
            <person name="Thang M."/>
            <person name="Chan C."/>
        </authorList>
    </citation>
    <scope>NUCLEOTIDE SEQUENCE</scope>
</reference>
<evidence type="ECO:0000313" key="2">
    <source>
        <dbReference type="EMBL" id="CAE7261798.1"/>
    </source>
</evidence>
<comment type="caution">
    <text evidence="2">The sequence shown here is derived from an EMBL/GenBank/DDBJ whole genome shotgun (WGS) entry which is preliminary data.</text>
</comment>
<keyword evidence="3" id="KW-1185">Reference proteome</keyword>
<feature type="region of interest" description="Disordered" evidence="1">
    <location>
        <begin position="18"/>
        <end position="72"/>
    </location>
</feature>
<evidence type="ECO:0000256" key="1">
    <source>
        <dbReference type="SAM" id="MobiDB-lite"/>
    </source>
</evidence>
<dbReference type="OrthoDB" id="422418at2759"/>
<dbReference type="Proteomes" id="UP000604046">
    <property type="component" value="Unassembled WGS sequence"/>
</dbReference>
<name>A0A812MFJ8_9DINO</name>
<dbReference type="EMBL" id="CAJNDS010001491">
    <property type="protein sequence ID" value="CAE7261798.1"/>
    <property type="molecule type" value="Genomic_DNA"/>
</dbReference>
<protein>
    <submittedName>
        <fullName evidence="2">PntA protein</fullName>
    </submittedName>
</protein>
<proteinExistence type="predicted"/>
<gene>
    <name evidence="2" type="primary">pntA</name>
    <name evidence="2" type="ORF">SNAT2548_LOCUS13713</name>
</gene>